<dbReference type="Pfam" id="PF00176">
    <property type="entry name" value="SNF2-rel_dom"/>
    <property type="match status" value="1"/>
</dbReference>
<keyword evidence="4" id="KW-0067">ATP-binding</keyword>
<dbReference type="InterPro" id="IPR027417">
    <property type="entry name" value="P-loop_NTPase"/>
</dbReference>
<dbReference type="GO" id="GO:0016787">
    <property type="term" value="F:hydrolase activity"/>
    <property type="evidence" value="ECO:0007669"/>
    <property type="project" value="UniProtKB-KW"/>
</dbReference>
<dbReference type="SUPFAM" id="SSF52540">
    <property type="entry name" value="P-loop containing nucleoside triphosphate hydrolases"/>
    <property type="match status" value="2"/>
</dbReference>
<dbReference type="Gene3D" id="3.40.50.10810">
    <property type="entry name" value="Tandem AAA-ATPase domain"/>
    <property type="match status" value="1"/>
</dbReference>
<dbReference type="Pfam" id="PF04471">
    <property type="entry name" value="Mrr_cat"/>
    <property type="match status" value="1"/>
</dbReference>
<dbReference type="InterPro" id="IPR038718">
    <property type="entry name" value="SNF2-like_sf"/>
</dbReference>
<gene>
    <name evidence="4" type="ORF">DFR34_11211</name>
</gene>
<dbReference type="PROSITE" id="PS51192">
    <property type="entry name" value="HELICASE_ATP_BIND_1"/>
    <property type="match status" value="1"/>
</dbReference>
<keyword evidence="1" id="KW-0378">Hydrolase</keyword>
<keyword evidence="4" id="KW-0547">Nucleotide-binding</keyword>
<comment type="caution">
    <text evidence="4">The sequence shown here is derived from an EMBL/GenBank/DDBJ whole genome shotgun (WGS) entry which is preliminary data.</text>
</comment>
<name>A0A318KP54_9NEIS</name>
<dbReference type="InterPro" id="IPR049730">
    <property type="entry name" value="SNF2/RAD54-like_C"/>
</dbReference>
<dbReference type="AlphaFoldDB" id="A0A318KP54"/>
<sequence length="1247" mass="137358">MGLFSFAKKAREDVKSTPSIEKRLAVEGVTYLSKEPSAWNSRNPSTFGTEHALAAFLFQAEDEGFAHLEGNTFFLPWADVFRLMASPDHAESFPLLGLPGLGPWRPVLASSGSLADKAFSIYLAGWKAPDGSVPKGDAVVEGAVLRVGGKTSLLSRAAWEMTEAIFSFRKKQLNDGGDPDSNRRAWANIRAKAVSAGADLSDFLAKTVVLTPERLDIALRKADALAGNVVEVLPGFKGQPARWLEMFDRFGSIPERYEIPDGEGMTHILISPEVRTVLREIKRMPGRRVAGDRAEAFIRNPFAALGPDASKVVDPAQFERARDEAGIAFASFIAHVRRDCYGYPFETGLLVEESIAGEVSSELVKFEGQADLSRFLERLESRIAAGAQCCHWEGYDLEILGDTPEQAKRLRAALVEMMRPQGVSASEVLDLSRYSERVAGFGIEKPYYSPFIARKNDDEGWFPQNVAFGVFYTPEGGGETIAISLDPKNMVAFRETLSQAKREGRNTFDFSGCPKPIPVAWAEDVLGAFSEAAHDVRKGTFDPEWIKEKGRAKERKGLVVKPNVDALDYEERRGVLAPPKDALPVLPTSLRLGISLKAHQVSGVTWLLNLWLRSPGACRGALLADDMGLGKTLQLLSFMACVLEKDSKVDPFLVVAPVSLLENWVEEKDKFFEPGVFRVLTLYGDALSQRRLPKDAVDAELAGQGITRLLRRDWLGDANLVLTTYETLRDLEFSLASQRWSAMVCDEAQKIKNPNAMVTRAAKKQNARFKIACTGTPVENTLTDIWCLFDFVQPGLLGALKDFGERYRKPIEAETEEEKTRIEELRALIELQKLRRTKAEVAKDLPKKIEVPECRSLPLSDRQRALYADAVAAFRNRSGISNHLGLLQYLRRLCSDPRLPGTLATDSTPVAEIERHSPKMAWMIKALTAVRARGEKAIVFCEFRDLQRTLQRVVSERFGVTPDIINGDTSSSSKSANSRQKRIKAFQEGHGFGVIILSPLAVGFGVNIQAANHVIHFTRTWNPAKEDQATDRAYRIGQTRDVFVYYPVVVADDFLTFDAKLDALLNWKRALSTDMLNGAGDLHPSDFGDLGAPDGSHVFGDELITPDDVGSLDPDAFEALCALLWSKMGYRKTKRTPKSGDGGVDVVAISGKSGVLIQCKSSSIDGKELGWEAVKDVVAGAAGYAVRYPGVKFSLMAVTNQRFNGTARAQAAINHVELIDVDGLAERLSETPVKTGELATYLFAGWQ</sequence>
<dbReference type="Pfam" id="PF00271">
    <property type="entry name" value="Helicase_C"/>
    <property type="match status" value="1"/>
</dbReference>
<dbReference type="GO" id="GO:0004519">
    <property type="term" value="F:endonuclease activity"/>
    <property type="evidence" value="ECO:0007669"/>
    <property type="project" value="InterPro"/>
</dbReference>
<dbReference type="GO" id="GO:0004386">
    <property type="term" value="F:helicase activity"/>
    <property type="evidence" value="ECO:0007669"/>
    <property type="project" value="UniProtKB-KW"/>
</dbReference>
<evidence type="ECO:0000313" key="4">
    <source>
        <dbReference type="EMBL" id="PXX78292.1"/>
    </source>
</evidence>
<accession>A0A318KP54</accession>
<evidence type="ECO:0000259" key="2">
    <source>
        <dbReference type="PROSITE" id="PS51192"/>
    </source>
</evidence>
<evidence type="ECO:0000313" key="5">
    <source>
        <dbReference type="Proteomes" id="UP000247555"/>
    </source>
</evidence>
<reference evidence="4 5" key="1">
    <citation type="submission" date="2018-05" db="EMBL/GenBank/DDBJ databases">
        <title>Genomic Encyclopedia of Type Strains, Phase IV (KMG-IV): sequencing the most valuable type-strain genomes for metagenomic binning, comparative biology and taxonomic classification.</title>
        <authorList>
            <person name="Goeker M."/>
        </authorList>
    </citation>
    <scope>NUCLEOTIDE SEQUENCE [LARGE SCALE GENOMIC DNA]</scope>
    <source>
        <strain evidence="4 5">DSM 29661</strain>
    </source>
</reference>
<evidence type="ECO:0000259" key="3">
    <source>
        <dbReference type="PROSITE" id="PS51194"/>
    </source>
</evidence>
<dbReference type="OrthoDB" id="9760715at2"/>
<keyword evidence="5" id="KW-1185">Reference proteome</keyword>
<feature type="domain" description="Helicase C-terminal" evidence="3">
    <location>
        <begin position="922"/>
        <end position="1091"/>
    </location>
</feature>
<evidence type="ECO:0000256" key="1">
    <source>
        <dbReference type="ARBA" id="ARBA00022801"/>
    </source>
</evidence>
<dbReference type="PROSITE" id="PS51194">
    <property type="entry name" value="HELICASE_CTER"/>
    <property type="match status" value="1"/>
</dbReference>
<dbReference type="InterPro" id="IPR011335">
    <property type="entry name" value="Restrct_endonuc-II-like"/>
</dbReference>
<protein>
    <submittedName>
        <fullName evidence="4">SNF2 family DNA or RNA helicase</fullName>
    </submittedName>
</protein>
<dbReference type="InterPro" id="IPR007560">
    <property type="entry name" value="Restrct_endonuc_IV_Mrr"/>
</dbReference>
<dbReference type="SUPFAM" id="SSF52980">
    <property type="entry name" value="Restriction endonuclease-like"/>
    <property type="match status" value="1"/>
</dbReference>
<dbReference type="InterPro" id="IPR001650">
    <property type="entry name" value="Helicase_C-like"/>
</dbReference>
<dbReference type="GO" id="GO:0005524">
    <property type="term" value="F:ATP binding"/>
    <property type="evidence" value="ECO:0007669"/>
    <property type="project" value="InterPro"/>
</dbReference>
<dbReference type="InterPro" id="IPR000330">
    <property type="entry name" value="SNF2_N"/>
</dbReference>
<dbReference type="Gene3D" id="3.40.50.300">
    <property type="entry name" value="P-loop containing nucleotide triphosphate hydrolases"/>
    <property type="match status" value="1"/>
</dbReference>
<dbReference type="Gene3D" id="3.40.1350.10">
    <property type="match status" value="1"/>
</dbReference>
<dbReference type="GO" id="GO:0003677">
    <property type="term" value="F:DNA binding"/>
    <property type="evidence" value="ECO:0007669"/>
    <property type="project" value="InterPro"/>
</dbReference>
<dbReference type="EMBL" id="QJKI01000012">
    <property type="protein sequence ID" value="PXX78292.1"/>
    <property type="molecule type" value="Genomic_DNA"/>
</dbReference>
<dbReference type="SMART" id="SM00487">
    <property type="entry name" value="DEXDc"/>
    <property type="match status" value="1"/>
</dbReference>
<keyword evidence="4" id="KW-0347">Helicase</keyword>
<dbReference type="PANTHER" id="PTHR10799">
    <property type="entry name" value="SNF2/RAD54 HELICASE FAMILY"/>
    <property type="match status" value="1"/>
</dbReference>
<dbReference type="GO" id="GO:0009307">
    <property type="term" value="P:DNA restriction-modification system"/>
    <property type="evidence" value="ECO:0007669"/>
    <property type="project" value="InterPro"/>
</dbReference>
<dbReference type="CDD" id="cd18793">
    <property type="entry name" value="SF2_C_SNF"/>
    <property type="match status" value="1"/>
</dbReference>
<organism evidence="4 5">
    <name type="scientific">Rivihabitans pingtungensis</name>
    <dbReference type="NCBI Taxonomy" id="1054498"/>
    <lineage>
        <taxon>Bacteria</taxon>
        <taxon>Pseudomonadati</taxon>
        <taxon>Pseudomonadota</taxon>
        <taxon>Betaproteobacteria</taxon>
        <taxon>Neisseriales</taxon>
        <taxon>Aquaspirillaceae</taxon>
        <taxon>Rivihabitans</taxon>
    </lineage>
</organism>
<dbReference type="InterPro" id="IPR011856">
    <property type="entry name" value="tRNA_endonuc-like_dom_sf"/>
</dbReference>
<dbReference type="InterPro" id="IPR014001">
    <property type="entry name" value="Helicase_ATP-bd"/>
</dbReference>
<proteinExistence type="predicted"/>
<feature type="domain" description="Helicase ATP-binding" evidence="2">
    <location>
        <begin position="612"/>
        <end position="795"/>
    </location>
</feature>
<dbReference type="Proteomes" id="UP000247555">
    <property type="component" value="Unassembled WGS sequence"/>
</dbReference>
<dbReference type="SMART" id="SM00490">
    <property type="entry name" value="HELICc"/>
    <property type="match status" value="1"/>
</dbReference>